<proteinExistence type="predicted"/>
<evidence type="ECO:0000313" key="2">
    <source>
        <dbReference type="Proteomes" id="UP000233551"/>
    </source>
</evidence>
<protein>
    <submittedName>
        <fullName evidence="1">Uncharacterized protein</fullName>
    </submittedName>
</protein>
<name>A0A2I0JI03_PUNGR</name>
<organism evidence="1 2">
    <name type="scientific">Punica granatum</name>
    <name type="common">Pomegranate</name>
    <dbReference type="NCBI Taxonomy" id="22663"/>
    <lineage>
        <taxon>Eukaryota</taxon>
        <taxon>Viridiplantae</taxon>
        <taxon>Streptophyta</taxon>
        <taxon>Embryophyta</taxon>
        <taxon>Tracheophyta</taxon>
        <taxon>Spermatophyta</taxon>
        <taxon>Magnoliopsida</taxon>
        <taxon>eudicotyledons</taxon>
        <taxon>Gunneridae</taxon>
        <taxon>Pentapetalae</taxon>
        <taxon>rosids</taxon>
        <taxon>malvids</taxon>
        <taxon>Myrtales</taxon>
        <taxon>Lythraceae</taxon>
        <taxon>Punica</taxon>
    </lineage>
</organism>
<sequence>MQEFECDENRIVILFWEIIETHVVSHFLENWEKVESDFKAGGCFIFHGWEWDPLCTAVHYSSSTMSRCDLRLGKILWSLQSLWAPEHNAGLESSRLGVAHMMRTQVAATLRRGTRVKIKWSKI</sequence>
<dbReference type="AlphaFoldDB" id="A0A2I0JI03"/>
<reference evidence="1 2" key="1">
    <citation type="submission" date="2017-11" db="EMBL/GenBank/DDBJ databases">
        <title>De-novo sequencing of pomegranate (Punica granatum L.) genome.</title>
        <authorList>
            <person name="Akparov Z."/>
            <person name="Amiraslanov A."/>
            <person name="Hajiyeva S."/>
            <person name="Abbasov M."/>
            <person name="Kaur K."/>
            <person name="Hamwieh A."/>
            <person name="Solovyev V."/>
            <person name="Salamov A."/>
            <person name="Braich B."/>
            <person name="Kosarev P."/>
            <person name="Mahmoud A."/>
            <person name="Hajiyev E."/>
            <person name="Babayeva S."/>
            <person name="Izzatullayeva V."/>
            <person name="Mammadov A."/>
            <person name="Mammadov A."/>
            <person name="Sharifova S."/>
            <person name="Ojaghi J."/>
            <person name="Eynullazada K."/>
            <person name="Bayramov B."/>
            <person name="Abdulazimova A."/>
            <person name="Shahmuradov I."/>
        </authorList>
    </citation>
    <scope>NUCLEOTIDE SEQUENCE [LARGE SCALE GENOMIC DNA]</scope>
    <source>
        <strain evidence="2">cv. AG2017</strain>
        <tissue evidence="1">Leaf</tissue>
    </source>
</reference>
<accession>A0A2I0JI03</accession>
<gene>
    <name evidence="1" type="ORF">CRG98_024040</name>
</gene>
<dbReference type="EMBL" id="PGOL01001688">
    <property type="protein sequence ID" value="PKI55540.1"/>
    <property type="molecule type" value="Genomic_DNA"/>
</dbReference>
<keyword evidence="2" id="KW-1185">Reference proteome</keyword>
<comment type="caution">
    <text evidence="1">The sequence shown here is derived from an EMBL/GenBank/DDBJ whole genome shotgun (WGS) entry which is preliminary data.</text>
</comment>
<dbReference type="Proteomes" id="UP000233551">
    <property type="component" value="Unassembled WGS sequence"/>
</dbReference>
<evidence type="ECO:0000313" key="1">
    <source>
        <dbReference type="EMBL" id="PKI55540.1"/>
    </source>
</evidence>